<reference evidence="6 7" key="1">
    <citation type="submission" date="2015-07" db="EMBL/GenBank/DDBJ databases">
        <title>The draft genome sequence of Leadbetterella sp. JN14-9.</title>
        <authorList>
            <person name="Liu Y."/>
            <person name="Du J."/>
            <person name="Shao Z."/>
        </authorList>
    </citation>
    <scope>NUCLEOTIDE SEQUENCE [LARGE SCALE GENOMIC DNA]</scope>
    <source>
        <strain evidence="6 7">JN14-9</strain>
    </source>
</reference>
<dbReference type="InterPro" id="IPR009056">
    <property type="entry name" value="Cyt_c-like_dom"/>
</dbReference>
<dbReference type="EMBL" id="LGTQ01000011">
    <property type="protein sequence ID" value="KPM47424.1"/>
    <property type="molecule type" value="Genomic_DNA"/>
</dbReference>
<evidence type="ECO:0000313" key="6">
    <source>
        <dbReference type="EMBL" id="KPM47424.1"/>
    </source>
</evidence>
<dbReference type="SUPFAM" id="SSF46626">
    <property type="entry name" value="Cytochrome c"/>
    <property type="match status" value="1"/>
</dbReference>
<organism evidence="6 7">
    <name type="scientific">Jiulongibacter sediminis</name>
    <dbReference type="NCBI Taxonomy" id="1605367"/>
    <lineage>
        <taxon>Bacteria</taxon>
        <taxon>Pseudomonadati</taxon>
        <taxon>Bacteroidota</taxon>
        <taxon>Cytophagia</taxon>
        <taxon>Cytophagales</taxon>
        <taxon>Leadbetterellaceae</taxon>
        <taxon>Jiulongibacter</taxon>
    </lineage>
</organism>
<proteinExistence type="predicted"/>
<evidence type="ECO:0000256" key="4">
    <source>
        <dbReference type="PROSITE-ProRule" id="PRU00433"/>
    </source>
</evidence>
<dbReference type="OrthoDB" id="1494333at2"/>
<dbReference type="Gene3D" id="1.10.760.10">
    <property type="entry name" value="Cytochrome c-like domain"/>
    <property type="match status" value="1"/>
</dbReference>
<dbReference type="Proteomes" id="UP000050454">
    <property type="component" value="Unassembled WGS sequence"/>
</dbReference>
<dbReference type="STRING" id="1605367.AFM12_14825"/>
<keyword evidence="3 4" id="KW-0408">Iron</keyword>
<dbReference type="PROSITE" id="PS51007">
    <property type="entry name" value="CYTC"/>
    <property type="match status" value="1"/>
</dbReference>
<dbReference type="RefSeq" id="WP_055149627.1">
    <property type="nucleotide sequence ID" value="NZ_JXSZ01000011.1"/>
</dbReference>
<dbReference type="Pfam" id="PF11845">
    <property type="entry name" value="Tll0287-like"/>
    <property type="match status" value="1"/>
</dbReference>
<name>A0A0P7BAJ8_9BACT</name>
<dbReference type="GO" id="GO:0046872">
    <property type="term" value="F:metal ion binding"/>
    <property type="evidence" value="ECO:0007669"/>
    <property type="project" value="UniProtKB-KW"/>
</dbReference>
<gene>
    <name evidence="6" type="ORF">AFM12_14825</name>
</gene>
<accession>A0A0P7BAJ8</accession>
<keyword evidence="1 4" id="KW-0349">Heme</keyword>
<keyword evidence="7" id="KW-1185">Reference proteome</keyword>
<evidence type="ECO:0000313" key="7">
    <source>
        <dbReference type="Proteomes" id="UP000050454"/>
    </source>
</evidence>
<dbReference type="InterPro" id="IPR036909">
    <property type="entry name" value="Cyt_c-like_dom_sf"/>
</dbReference>
<evidence type="ECO:0000256" key="2">
    <source>
        <dbReference type="ARBA" id="ARBA00022723"/>
    </source>
</evidence>
<evidence type="ECO:0000256" key="3">
    <source>
        <dbReference type="ARBA" id="ARBA00023004"/>
    </source>
</evidence>
<dbReference type="GO" id="GO:0020037">
    <property type="term" value="F:heme binding"/>
    <property type="evidence" value="ECO:0007669"/>
    <property type="project" value="InterPro"/>
</dbReference>
<evidence type="ECO:0000259" key="5">
    <source>
        <dbReference type="PROSITE" id="PS51007"/>
    </source>
</evidence>
<protein>
    <recommendedName>
        <fullName evidence="5">Cytochrome c domain-containing protein</fullName>
    </recommendedName>
</protein>
<dbReference type="GO" id="GO:0009055">
    <property type="term" value="F:electron transfer activity"/>
    <property type="evidence" value="ECO:0007669"/>
    <property type="project" value="InterPro"/>
</dbReference>
<keyword evidence="2 4" id="KW-0479">Metal-binding</keyword>
<evidence type="ECO:0000256" key="1">
    <source>
        <dbReference type="ARBA" id="ARBA00022617"/>
    </source>
</evidence>
<feature type="domain" description="Cytochrome c" evidence="5">
    <location>
        <begin position="26"/>
        <end position="123"/>
    </location>
</feature>
<dbReference type="AlphaFoldDB" id="A0A0P7BAJ8"/>
<dbReference type="InterPro" id="IPR021796">
    <property type="entry name" value="Tll0287-like_dom"/>
</dbReference>
<comment type="caution">
    <text evidence="6">The sequence shown here is derived from an EMBL/GenBank/DDBJ whole genome shotgun (WGS) entry which is preliminary data.</text>
</comment>
<sequence length="305" mass="33739">MKKSLIITFIFSSIIWSCKTANTGSTDKLEGLALMEKSCYSCHSPDASLENRLAPPIIAVKMHYKTSGVSKEDFVNSITAYVKKPEEANSKMKGAINRFGVMPKILISQKKLEAIAAYLYENDPPKPDWFDEHHQQEQKGQMGMDKPKYGQLGKQYASETQQALGQNLMKAMGSGGPVHAVEFCNTKAYPLTDSMALALDAKIKRVSDKARNPENKANEVQLAIIQKMKAELAEGNQPKPAMIHEGNSVIGHYPIVTKGLCLSCHGTEVSVNLKAKINELYPNDEATGYSENELRGLWVVEMNKN</sequence>